<dbReference type="InParanoid" id="A0A1Y2B4W0"/>
<gene>
    <name evidence="2" type="ORF">BCR39DRAFT_532712</name>
</gene>
<dbReference type="OrthoDB" id="5348546at2759"/>
<feature type="compositionally biased region" description="Polar residues" evidence="1">
    <location>
        <begin position="146"/>
        <end position="158"/>
    </location>
</feature>
<organism evidence="2 3">
    <name type="scientific">Naematelia encephala</name>
    <dbReference type="NCBI Taxonomy" id="71784"/>
    <lineage>
        <taxon>Eukaryota</taxon>
        <taxon>Fungi</taxon>
        <taxon>Dikarya</taxon>
        <taxon>Basidiomycota</taxon>
        <taxon>Agaricomycotina</taxon>
        <taxon>Tremellomycetes</taxon>
        <taxon>Tremellales</taxon>
        <taxon>Naemateliaceae</taxon>
        <taxon>Naematelia</taxon>
    </lineage>
</organism>
<evidence type="ECO:0000313" key="3">
    <source>
        <dbReference type="Proteomes" id="UP000193986"/>
    </source>
</evidence>
<feature type="compositionally biased region" description="Low complexity" evidence="1">
    <location>
        <begin position="321"/>
        <end position="346"/>
    </location>
</feature>
<dbReference type="EMBL" id="MCFC01000027">
    <property type="protein sequence ID" value="ORY29125.1"/>
    <property type="molecule type" value="Genomic_DNA"/>
</dbReference>
<evidence type="ECO:0000256" key="1">
    <source>
        <dbReference type="SAM" id="MobiDB-lite"/>
    </source>
</evidence>
<dbReference type="AlphaFoldDB" id="A0A1Y2B4W0"/>
<proteinExistence type="predicted"/>
<dbReference type="Proteomes" id="UP000193986">
    <property type="component" value="Unassembled WGS sequence"/>
</dbReference>
<name>A0A1Y2B4W0_9TREE</name>
<dbReference type="STRING" id="71784.A0A1Y2B4W0"/>
<feature type="region of interest" description="Disordered" evidence="1">
    <location>
        <begin position="302"/>
        <end position="367"/>
    </location>
</feature>
<evidence type="ECO:0000313" key="2">
    <source>
        <dbReference type="EMBL" id="ORY29125.1"/>
    </source>
</evidence>
<comment type="caution">
    <text evidence="2">The sequence shown here is derived from an EMBL/GenBank/DDBJ whole genome shotgun (WGS) entry which is preliminary data.</text>
</comment>
<feature type="region of interest" description="Disordered" evidence="1">
    <location>
        <begin position="146"/>
        <end position="175"/>
    </location>
</feature>
<accession>A0A1Y2B4W0</accession>
<reference evidence="2 3" key="1">
    <citation type="submission" date="2016-07" db="EMBL/GenBank/DDBJ databases">
        <title>Pervasive Adenine N6-methylation of Active Genes in Fungi.</title>
        <authorList>
            <consortium name="DOE Joint Genome Institute"/>
            <person name="Mondo S.J."/>
            <person name="Dannebaum R.O."/>
            <person name="Kuo R.C."/>
            <person name="Labutti K."/>
            <person name="Haridas S."/>
            <person name="Kuo A."/>
            <person name="Salamov A."/>
            <person name="Ahrendt S.R."/>
            <person name="Lipzen A."/>
            <person name="Sullivan W."/>
            <person name="Andreopoulos W.B."/>
            <person name="Clum A."/>
            <person name="Lindquist E."/>
            <person name="Daum C."/>
            <person name="Ramamoorthy G.K."/>
            <person name="Gryganskyi A."/>
            <person name="Culley D."/>
            <person name="Magnuson J.K."/>
            <person name="James T.Y."/>
            <person name="O'Malley M.A."/>
            <person name="Stajich J.E."/>
            <person name="Spatafora J.W."/>
            <person name="Visel A."/>
            <person name="Grigoriev I.V."/>
        </authorList>
    </citation>
    <scope>NUCLEOTIDE SEQUENCE [LARGE SCALE GENOMIC DNA]</scope>
    <source>
        <strain evidence="2 3">68-887.2</strain>
    </source>
</reference>
<protein>
    <recommendedName>
        <fullName evidence="4">FHA domain-containing protein</fullName>
    </recommendedName>
</protein>
<evidence type="ECO:0008006" key="4">
    <source>
        <dbReference type="Google" id="ProtNLM"/>
    </source>
</evidence>
<sequence>MLISFPVALSTFPRRQNSVVCTRTLYRTLQQSTNLTTLTTDYPLSLTVTCAVSCACSLSSATMALPVSPRALVPKKTILISDASMPITPHPSKSTTKRPAPSTPVSTKRPRSIAVASDSSDPAPTPELVFKIPAFPARLNIRELTPSTSTVAHSSSPRRNTHPHTRTSSPSEEDRNIPCIEIGIGETLVFGRHRHASEKFLDLRGAVPRNLHHLVDVDREGRVIQLPRGAKHASRVHAVVEHSTHGNVRVLVVGQNGLKMRTAGSRRAARMVQGQLIRLESGSRWVSLDFYGAEIKVIMPSIPQPHEERHAEQEEEEIQRRMSLPPSSPPMEMMPSSPMDTTPSSPIHSPREREQESYESQLSSPLSERLFSDPPVSIEIEMKKEAKQEFIESAPAPAPLLITPPRPAEIDLPALLASTVVFSGSSKLSLPDLVKLVLESQPSLRTYADETQWSTWIDMELQANAMFGKVTRQGKDSSGRPLLSHYFYNPALDPDAARSKELGGLVRPLRAAQRAGGKAIDWRPVRR</sequence>
<feature type="region of interest" description="Disordered" evidence="1">
    <location>
        <begin position="83"/>
        <end position="123"/>
    </location>
</feature>
<keyword evidence="3" id="KW-1185">Reference proteome</keyword>